<keyword evidence="1" id="KW-0472">Membrane</keyword>
<evidence type="ECO:0000313" key="2">
    <source>
        <dbReference type="EMBL" id="KAF2637803.1"/>
    </source>
</evidence>
<protein>
    <submittedName>
        <fullName evidence="2">Uncharacterized protein</fullName>
    </submittedName>
</protein>
<reference evidence="2" key="1">
    <citation type="journal article" date="2020" name="Stud. Mycol.">
        <title>101 Dothideomycetes genomes: a test case for predicting lifestyles and emergence of pathogens.</title>
        <authorList>
            <person name="Haridas S."/>
            <person name="Albert R."/>
            <person name="Binder M."/>
            <person name="Bloem J."/>
            <person name="Labutti K."/>
            <person name="Salamov A."/>
            <person name="Andreopoulos B."/>
            <person name="Baker S."/>
            <person name="Barry K."/>
            <person name="Bills G."/>
            <person name="Bluhm B."/>
            <person name="Cannon C."/>
            <person name="Castanera R."/>
            <person name="Culley D."/>
            <person name="Daum C."/>
            <person name="Ezra D."/>
            <person name="Gonzalez J."/>
            <person name="Henrissat B."/>
            <person name="Kuo A."/>
            <person name="Liang C."/>
            <person name="Lipzen A."/>
            <person name="Lutzoni F."/>
            <person name="Magnuson J."/>
            <person name="Mondo S."/>
            <person name="Nolan M."/>
            <person name="Ohm R."/>
            <person name="Pangilinan J."/>
            <person name="Park H.-J."/>
            <person name="Ramirez L."/>
            <person name="Alfaro M."/>
            <person name="Sun H."/>
            <person name="Tritt A."/>
            <person name="Yoshinaga Y."/>
            <person name="Zwiers L.-H."/>
            <person name="Turgeon B."/>
            <person name="Goodwin S."/>
            <person name="Spatafora J."/>
            <person name="Crous P."/>
            <person name="Grigoriev I."/>
        </authorList>
    </citation>
    <scope>NUCLEOTIDE SEQUENCE</scope>
    <source>
        <strain evidence="2">CBS 473.64</strain>
    </source>
</reference>
<keyword evidence="1" id="KW-1133">Transmembrane helix</keyword>
<dbReference type="AlphaFoldDB" id="A0A6A6RTV1"/>
<dbReference type="EMBL" id="MU006792">
    <property type="protein sequence ID" value="KAF2637803.1"/>
    <property type="molecule type" value="Genomic_DNA"/>
</dbReference>
<feature type="transmembrane region" description="Helical" evidence="1">
    <location>
        <begin position="6"/>
        <end position="29"/>
    </location>
</feature>
<proteinExistence type="predicted"/>
<sequence length="83" mass="10205">MPMHSFIFLDVLVLLYSFLSFPFFFPFYFNPLRITILCHTRDPMDTHLDPFRLSTYSSIYQEYRIQNIKYRIPNTVYQEDQNH</sequence>
<dbReference type="Proteomes" id="UP000799753">
    <property type="component" value="Unassembled WGS sequence"/>
</dbReference>
<keyword evidence="1" id="KW-0812">Transmembrane</keyword>
<evidence type="ECO:0000313" key="3">
    <source>
        <dbReference type="Proteomes" id="UP000799753"/>
    </source>
</evidence>
<name>A0A6A6RTV1_9PLEO</name>
<organism evidence="2 3">
    <name type="scientific">Massarina eburnea CBS 473.64</name>
    <dbReference type="NCBI Taxonomy" id="1395130"/>
    <lineage>
        <taxon>Eukaryota</taxon>
        <taxon>Fungi</taxon>
        <taxon>Dikarya</taxon>
        <taxon>Ascomycota</taxon>
        <taxon>Pezizomycotina</taxon>
        <taxon>Dothideomycetes</taxon>
        <taxon>Pleosporomycetidae</taxon>
        <taxon>Pleosporales</taxon>
        <taxon>Massarineae</taxon>
        <taxon>Massarinaceae</taxon>
        <taxon>Massarina</taxon>
    </lineage>
</organism>
<gene>
    <name evidence="2" type="ORF">P280DRAFT_96831</name>
</gene>
<accession>A0A6A6RTV1</accession>
<evidence type="ECO:0000256" key="1">
    <source>
        <dbReference type="SAM" id="Phobius"/>
    </source>
</evidence>
<keyword evidence="3" id="KW-1185">Reference proteome</keyword>